<dbReference type="GO" id="GO:0071013">
    <property type="term" value="C:catalytic step 2 spliceosome"/>
    <property type="evidence" value="ECO:0007669"/>
    <property type="project" value="TreeGrafter"/>
</dbReference>
<evidence type="ECO:0000256" key="7">
    <source>
        <dbReference type="ARBA" id="ARBA00023187"/>
    </source>
</evidence>
<evidence type="ECO:0000256" key="6">
    <source>
        <dbReference type="ARBA" id="ARBA00022884"/>
    </source>
</evidence>
<evidence type="ECO:0000256" key="4">
    <source>
        <dbReference type="ARBA" id="ARBA00022490"/>
    </source>
</evidence>
<dbReference type="Pfam" id="PF01423">
    <property type="entry name" value="LSM"/>
    <property type="match status" value="1"/>
</dbReference>
<keyword evidence="8" id="KW-0539">Nucleus</keyword>
<dbReference type="SUPFAM" id="SSF50182">
    <property type="entry name" value="Sm-like ribonucleoproteins"/>
    <property type="match status" value="1"/>
</dbReference>
<keyword evidence="5" id="KW-0507">mRNA processing</keyword>
<feature type="domain" description="Sm" evidence="11">
    <location>
        <begin position="23"/>
        <end position="104"/>
    </location>
</feature>
<evidence type="ECO:0000256" key="5">
    <source>
        <dbReference type="ARBA" id="ARBA00022664"/>
    </source>
</evidence>
<evidence type="ECO:0000256" key="10">
    <source>
        <dbReference type="ARBA" id="ARBA00041355"/>
    </source>
</evidence>
<comment type="subcellular location">
    <subcellularLocation>
        <location evidence="2">Cytoplasm</location>
    </subcellularLocation>
    <subcellularLocation>
        <location evidence="1">Nucleus</location>
    </subcellularLocation>
</comment>
<evidence type="ECO:0000256" key="9">
    <source>
        <dbReference type="ARBA" id="ARBA00023274"/>
    </source>
</evidence>
<sequence>VRGLRTADLQRDLPCGTMGKVKQTRRKLAAFFNWRVSVTLTDGRVLVGTLMAVDKHVNLVLCNTEEYRKYKVKGKPEGKELKRMLGFIVVRGTGVLYVQPEELGKERLVENGEDAAKGAEAAAAKA</sequence>
<keyword evidence="9" id="KW-0687">Ribonucleoprotein</keyword>
<evidence type="ECO:0000256" key="2">
    <source>
        <dbReference type="ARBA" id="ARBA00004496"/>
    </source>
</evidence>
<dbReference type="GO" id="GO:0005685">
    <property type="term" value="C:U1 snRNP"/>
    <property type="evidence" value="ECO:0007669"/>
    <property type="project" value="TreeGrafter"/>
</dbReference>
<dbReference type="SMART" id="SM00651">
    <property type="entry name" value="Sm"/>
    <property type="match status" value="1"/>
</dbReference>
<dbReference type="GO" id="GO:0070990">
    <property type="term" value="F:snRNP binding"/>
    <property type="evidence" value="ECO:0007669"/>
    <property type="project" value="TreeGrafter"/>
</dbReference>
<gene>
    <name evidence="12" type="ORF">PGLA2088_LOCUS27005</name>
</gene>
<comment type="caution">
    <text evidence="12">The sequence shown here is derived from an EMBL/GenBank/DDBJ whole genome shotgun (WGS) entry which is preliminary data.</text>
</comment>
<dbReference type="GO" id="GO:0071004">
    <property type="term" value="C:U2-type prespliceosome"/>
    <property type="evidence" value="ECO:0007669"/>
    <property type="project" value="TreeGrafter"/>
</dbReference>
<dbReference type="GO" id="GO:0000398">
    <property type="term" value="P:mRNA splicing, via spliceosome"/>
    <property type="evidence" value="ECO:0007669"/>
    <property type="project" value="TreeGrafter"/>
</dbReference>
<dbReference type="Gene3D" id="2.30.30.100">
    <property type="match status" value="1"/>
</dbReference>
<dbReference type="GO" id="GO:0005686">
    <property type="term" value="C:U2 snRNP"/>
    <property type="evidence" value="ECO:0007669"/>
    <property type="project" value="TreeGrafter"/>
</dbReference>
<organism evidence="12 13">
    <name type="scientific">Polarella glacialis</name>
    <name type="common">Dinoflagellate</name>
    <dbReference type="NCBI Taxonomy" id="89957"/>
    <lineage>
        <taxon>Eukaryota</taxon>
        <taxon>Sar</taxon>
        <taxon>Alveolata</taxon>
        <taxon>Dinophyceae</taxon>
        <taxon>Suessiales</taxon>
        <taxon>Suessiaceae</taxon>
        <taxon>Polarella</taxon>
    </lineage>
</organism>
<keyword evidence="6" id="KW-0694">RNA-binding</keyword>
<dbReference type="AlphaFoldDB" id="A0A813JZW3"/>
<accession>A0A813JZW3</accession>
<dbReference type="InterPro" id="IPR050914">
    <property type="entry name" value="snRNP_SmB/NAA38-like"/>
</dbReference>
<comment type="similarity">
    <text evidence="3">Belongs to the snRNP SmB/SmN family.</text>
</comment>
<name>A0A813JZW3_POLGL</name>
<evidence type="ECO:0000256" key="8">
    <source>
        <dbReference type="ARBA" id="ARBA00023242"/>
    </source>
</evidence>
<dbReference type="Proteomes" id="UP000626109">
    <property type="component" value="Unassembled WGS sequence"/>
</dbReference>
<dbReference type="PANTHER" id="PTHR10701">
    <property type="entry name" value="SMALL NUCLEAR RIBONUCLEOPROTEIN-ASSOCIATED PROTEIN B AND N"/>
    <property type="match status" value="1"/>
</dbReference>
<dbReference type="GO" id="GO:0005737">
    <property type="term" value="C:cytoplasm"/>
    <property type="evidence" value="ECO:0007669"/>
    <property type="project" value="UniProtKB-SubCell"/>
</dbReference>
<evidence type="ECO:0000313" key="13">
    <source>
        <dbReference type="Proteomes" id="UP000626109"/>
    </source>
</evidence>
<evidence type="ECO:0000256" key="1">
    <source>
        <dbReference type="ARBA" id="ARBA00004123"/>
    </source>
</evidence>
<protein>
    <recommendedName>
        <fullName evidence="10">Sm protein B</fullName>
    </recommendedName>
</protein>
<dbReference type="InterPro" id="IPR010920">
    <property type="entry name" value="LSM_dom_sf"/>
</dbReference>
<proteinExistence type="inferred from homology"/>
<keyword evidence="7" id="KW-0508">mRNA splicing</keyword>
<feature type="non-terminal residue" evidence="12">
    <location>
        <position position="126"/>
    </location>
</feature>
<feature type="non-terminal residue" evidence="12">
    <location>
        <position position="1"/>
    </location>
</feature>
<dbReference type="InterPro" id="IPR047575">
    <property type="entry name" value="Sm"/>
</dbReference>
<reference evidence="12" key="1">
    <citation type="submission" date="2021-02" db="EMBL/GenBank/DDBJ databases">
        <authorList>
            <person name="Dougan E. K."/>
            <person name="Rhodes N."/>
            <person name="Thang M."/>
            <person name="Chan C."/>
        </authorList>
    </citation>
    <scope>NUCLEOTIDE SEQUENCE</scope>
</reference>
<evidence type="ECO:0000256" key="3">
    <source>
        <dbReference type="ARBA" id="ARBA00009123"/>
    </source>
</evidence>
<evidence type="ECO:0000313" key="12">
    <source>
        <dbReference type="EMBL" id="CAE8690545.1"/>
    </source>
</evidence>
<dbReference type="GO" id="GO:0046540">
    <property type="term" value="C:U4/U6 x U5 tri-snRNP complex"/>
    <property type="evidence" value="ECO:0007669"/>
    <property type="project" value="TreeGrafter"/>
</dbReference>
<dbReference type="EMBL" id="CAJNNW010027278">
    <property type="protein sequence ID" value="CAE8690545.1"/>
    <property type="molecule type" value="Genomic_DNA"/>
</dbReference>
<dbReference type="PANTHER" id="PTHR10701:SF0">
    <property type="entry name" value="SMALL NUCLEAR RIBONUCLEOPROTEIN-ASSOCIATED PROTEIN B"/>
    <property type="match status" value="1"/>
</dbReference>
<keyword evidence="4" id="KW-0963">Cytoplasm</keyword>
<dbReference type="GO" id="GO:0005682">
    <property type="term" value="C:U5 snRNP"/>
    <property type="evidence" value="ECO:0007669"/>
    <property type="project" value="TreeGrafter"/>
</dbReference>
<dbReference type="InterPro" id="IPR001163">
    <property type="entry name" value="Sm_dom_euk/arc"/>
</dbReference>
<dbReference type="GO" id="GO:0005687">
    <property type="term" value="C:U4 snRNP"/>
    <property type="evidence" value="ECO:0007669"/>
    <property type="project" value="TreeGrafter"/>
</dbReference>
<dbReference type="GO" id="GO:0003723">
    <property type="term" value="F:RNA binding"/>
    <property type="evidence" value="ECO:0007669"/>
    <property type="project" value="UniProtKB-KW"/>
</dbReference>
<evidence type="ECO:0000259" key="11">
    <source>
        <dbReference type="PROSITE" id="PS52002"/>
    </source>
</evidence>
<dbReference type="PROSITE" id="PS52002">
    <property type="entry name" value="SM"/>
    <property type="match status" value="1"/>
</dbReference>